<dbReference type="EMBL" id="JAWLIP010000001">
    <property type="protein sequence ID" value="MDV6225118.1"/>
    <property type="molecule type" value="Genomic_DNA"/>
</dbReference>
<feature type="compositionally biased region" description="Low complexity" evidence="1">
    <location>
        <begin position="25"/>
        <end position="36"/>
    </location>
</feature>
<comment type="caution">
    <text evidence="2">The sequence shown here is derived from an EMBL/GenBank/DDBJ whole genome shotgun (WGS) entry which is preliminary data.</text>
</comment>
<organism evidence="2 3">
    <name type="scientific">Nitratireductor aquimarinus</name>
    <dbReference type="NCBI Taxonomy" id="889300"/>
    <lineage>
        <taxon>Bacteria</taxon>
        <taxon>Pseudomonadati</taxon>
        <taxon>Pseudomonadota</taxon>
        <taxon>Alphaproteobacteria</taxon>
        <taxon>Hyphomicrobiales</taxon>
        <taxon>Phyllobacteriaceae</taxon>
        <taxon>Nitratireductor</taxon>
    </lineage>
</organism>
<proteinExistence type="predicted"/>
<feature type="region of interest" description="Disordered" evidence="1">
    <location>
        <begin position="143"/>
        <end position="164"/>
    </location>
</feature>
<evidence type="ECO:0000256" key="1">
    <source>
        <dbReference type="SAM" id="MobiDB-lite"/>
    </source>
</evidence>
<accession>A0ABU4AFV6</accession>
<name>A0ABU4AFV6_9HYPH</name>
<reference evidence="2 3" key="1">
    <citation type="submission" date="2023-10" db="EMBL/GenBank/DDBJ databases">
        <authorList>
            <person name="Venkata Ramana C."/>
            <person name="Sasikala C."/>
            <person name="Dhurka M."/>
        </authorList>
    </citation>
    <scope>NUCLEOTIDE SEQUENCE [LARGE SCALE GENOMIC DNA]</scope>
    <source>
        <strain evidence="2 3">KCTC 32151</strain>
    </source>
</reference>
<dbReference type="RefSeq" id="WP_317560334.1">
    <property type="nucleotide sequence ID" value="NZ_JAWLIP010000001.1"/>
</dbReference>
<protein>
    <submittedName>
        <fullName evidence="2">Uncharacterized protein</fullName>
    </submittedName>
</protein>
<gene>
    <name evidence="2" type="ORF">R2G56_02365</name>
</gene>
<keyword evidence="3" id="KW-1185">Reference proteome</keyword>
<feature type="compositionally biased region" description="Low complexity" evidence="1">
    <location>
        <begin position="1"/>
        <end position="17"/>
    </location>
</feature>
<dbReference type="Proteomes" id="UP001185659">
    <property type="component" value="Unassembled WGS sequence"/>
</dbReference>
<evidence type="ECO:0000313" key="3">
    <source>
        <dbReference type="Proteomes" id="UP001185659"/>
    </source>
</evidence>
<evidence type="ECO:0000313" key="2">
    <source>
        <dbReference type="EMBL" id="MDV6225118.1"/>
    </source>
</evidence>
<feature type="region of interest" description="Disordered" evidence="1">
    <location>
        <begin position="1"/>
        <end position="87"/>
    </location>
</feature>
<feature type="compositionally biased region" description="Polar residues" evidence="1">
    <location>
        <begin position="37"/>
        <end position="53"/>
    </location>
</feature>
<sequence>MLGNILNLPLIGGHTSRPPAPAPAPSTSEPSSATPAQGGTSQSPAAADTSGTPASGARPGAQPAAASHARGGPSTYQASSGSFAPAKADDDIAVEAWARRAAVEVQRNEQFASMLSRIAKPEASESIVLMQNHREGTTDLASATAAYGENEAYDAPPARDKAGA</sequence>